<comment type="caution">
    <text evidence="1">The sequence shown here is derived from an EMBL/GenBank/DDBJ whole genome shotgun (WGS) entry which is preliminary data.</text>
</comment>
<dbReference type="PANTHER" id="PTHR36057">
    <property type="match status" value="1"/>
</dbReference>
<keyword evidence="2" id="KW-1185">Reference proteome</keyword>
<dbReference type="Proteomes" id="UP000245708">
    <property type="component" value="Unassembled WGS sequence"/>
</dbReference>
<dbReference type="InterPro" id="IPR036249">
    <property type="entry name" value="Thioredoxin-like_sf"/>
</dbReference>
<name>A0A316GZ85_9RHOB</name>
<dbReference type="InterPro" id="IPR010634">
    <property type="entry name" value="DUF1223"/>
</dbReference>
<accession>A0A316GZ85</accession>
<reference evidence="1 2" key="1">
    <citation type="submission" date="2018-05" db="EMBL/GenBank/DDBJ databases">
        <title>Genomic Encyclopedia of Type Strains, Phase IV (KMG-IV): sequencing the most valuable type-strain genomes for metagenomic binning, comparative biology and taxonomic classification.</title>
        <authorList>
            <person name="Goeker M."/>
        </authorList>
    </citation>
    <scope>NUCLEOTIDE SEQUENCE [LARGE SCALE GENOMIC DNA]</scope>
    <source>
        <strain evidence="1 2">DSM 16097</strain>
    </source>
</reference>
<dbReference type="AlphaFoldDB" id="A0A316GZ85"/>
<organism evidence="1 2">
    <name type="scientific">Roseicyclus mahoneyensis</name>
    <dbReference type="NCBI Taxonomy" id="164332"/>
    <lineage>
        <taxon>Bacteria</taxon>
        <taxon>Pseudomonadati</taxon>
        <taxon>Pseudomonadota</taxon>
        <taxon>Alphaproteobacteria</taxon>
        <taxon>Rhodobacterales</taxon>
        <taxon>Roseobacteraceae</taxon>
        <taxon>Roseicyclus</taxon>
    </lineage>
</organism>
<evidence type="ECO:0000313" key="1">
    <source>
        <dbReference type="EMBL" id="PWK60449.1"/>
    </source>
</evidence>
<sequence>MRHGAVGTETVMKTTLAGALAVLILLGQAAGAQDRQGPVVVELFTSQGCSSCPPADALLGELAMREDVIALALHVDYWDYIGWEDTFAMPEMTQRQHGYAYAAGSTVVYTPQIIIGGQDHVVGVRPMAVADLIQAHASAPDPVSVSLIRDAGGLALRAEAHMDPPRPQMVVQVVTFSPHEEMAIERGERAGTTAHHYNVVTSWQVVAEWDGANPFAARIEPQSDLPLVVIVQQRDHGPILGAARLD</sequence>
<dbReference type="EMBL" id="QGGW01000004">
    <property type="protein sequence ID" value="PWK60449.1"/>
    <property type="molecule type" value="Genomic_DNA"/>
</dbReference>
<protein>
    <submittedName>
        <fullName evidence="1">Uncharacterized protein</fullName>
    </submittedName>
</protein>
<dbReference type="Pfam" id="PF06764">
    <property type="entry name" value="DUF1223"/>
    <property type="match status" value="1"/>
</dbReference>
<evidence type="ECO:0000313" key="2">
    <source>
        <dbReference type="Proteomes" id="UP000245708"/>
    </source>
</evidence>
<dbReference type="PANTHER" id="PTHR36057:SF1">
    <property type="entry name" value="LIPOPROTEIN LIPID ATTACHMENT SITE-LIKE PROTEIN, PUTATIVE (DUF1223)-RELATED"/>
    <property type="match status" value="1"/>
</dbReference>
<proteinExistence type="predicted"/>
<dbReference type="SUPFAM" id="SSF52833">
    <property type="entry name" value="Thioredoxin-like"/>
    <property type="match status" value="1"/>
</dbReference>
<gene>
    <name evidence="1" type="ORF">C7455_10485</name>
</gene>